<dbReference type="Pfam" id="PF03619">
    <property type="entry name" value="Solute_trans_a"/>
    <property type="match status" value="1"/>
</dbReference>
<dbReference type="Proteomes" id="UP000199069">
    <property type="component" value="Unassembled WGS sequence"/>
</dbReference>
<feature type="region of interest" description="Disordered" evidence="5">
    <location>
        <begin position="557"/>
        <end position="690"/>
    </location>
</feature>
<dbReference type="InterPro" id="IPR005178">
    <property type="entry name" value="Ostalpha/TMEM184C"/>
</dbReference>
<protein>
    <submittedName>
        <fullName evidence="7">BY PROTMAP: gi|472586376|gb|EMS23904.1| DUF300 domain protein [Rhodosporidium toruloides NP11] gi|647397536|emb|CDR40625.1| RHTO0S05e05600g1_1 [Rhodosporidium toruloides]</fullName>
    </submittedName>
</protein>
<name>A0A0K3CMY8_RHOTO</name>
<comment type="subcellular location">
    <subcellularLocation>
        <location evidence="1">Membrane</location>
        <topology evidence="1">Multi-pass membrane protein</topology>
    </subcellularLocation>
</comment>
<dbReference type="STRING" id="5286.A0A0K3CMY8"/>
<keyword evidence="2 6" id="KW-0812">Transmembrane</keyword>
<keyword evidence="4 6" id="KW-0472">Membrane</keyword>
<evidence type="ECO:0000313" key="8">
    <source>
        <dbReference type="Proteomes" id="UP000199069"/>
    </source>
</evidence>
<evidence type="ECO:0000313" key="7">
    <source>
        <dbReference type="EMBL" id="CTR10067.1"/>
    </source>
</evidence>
<feature type="region of interest" description="Disordered" evidence="5">
    <location>
        <begin position="480"/>
        <end position="513"/>
    </location>
</feature>
<dbReference type="GO" id="GO:0016020">
    <property type="term" value="C:membrane"/>
    <property type="evidence" value="ECO:0007669"/>
    <property type="project" value="UniProtKB-SubCell"/>
</dbReference>
<feature type="transmembrane region" description="Helical" evidence="6">
    <location>
        <begin position="76"/>
        <end position="93"/>
    </location>
</feature>
<dbReference type="EMBL" id="CWKI01000012">
    <property type="protein sequence ID" value="CTR10067.1"/>
    <property type="molecule type" value="Genomic_DNA"/>
</dbReference>
<feature type="region of interest" description="Disordered" evidence="5">
    <location>
        <begin position="346"/>
        <end position="384"/>
    </location>
</feature>
<evidence type="ECO:0000256" key="2">
    <source>
        <dbReference type="ARBA" id="ARBA00022692"/>
    </source>
</evidence>
<sequence>MSNNYTSTGCPAPEVLPRDPVPFFQDGNINFKAHVVGWICCAFFTLIASTTSVWLISKHLAFFYHPSEQRHIVRLLFMPVIYAVCSFLSYFFYRQALYFQLVRDCYEALVIASFFFLLLSYLSNPPSSPDSPISKPYATKRERDARLRESVSNLHLKKWMWPLGRRKWRPAGGGPGEGEAFLWWMRVCIGQYVLVRPVSTLASVIGEATGYYCLASWSPKFVHIWSSAAICVSVTVAMYCVLQLYMPLKEQLKPYSPVLKFLCVKSVVFLTFWQESALSFLVTVGVIKDRQYWSTDEIVIGLAALLSCFEMVLFAFLHVRAFTYLPYRALAAPLHVELDPEKAEPSAWDPLASSDAPSPLKRPKHPYDPPHPPPRRPDGSPTLQQTRRWPALLRVFDLRDLFVEIKEETRFVVRGGEVGEEALMRRKREEARKAVTDAERPVVEKAEEEERYSWEEEEAIGRDEADLRLGDLAYMPLTYGEVDQPTPWSARPAPAQPDANRPPSQPWKDSLRRLRSNPRLVPSFLRPPEPYEEMRATPYRPYEPAYVPFLPTTDSVLLPPPHRLQTPQLRPPTDSPYLAVPSPAQRVTSQAAATASREPSSTSSFAASSDSYGHLPHTTLRPTSYVPARRLETAPSPPPFTVPPQQPQVTPQDPPFSAPSAGPVPPVLSMASEASKRSQGLPPGAGAPIR</sequence>
<feature type="transmembrane region" description="Helical" evidence="6">
    <location>
        <begin position="105"/>
        <end position="122"/>
    </location>
</feature>
<proteinExistence type="predicted"/>
<dbReference type="AlphaFoldDB" id="A0A0K3CMY8"/>
<evidence type="ECO:0000256" key="1">
    <source>
        <dbReference type="ARBA" id="ARBA00004141"/>
    </source>
</evidence>
<organism evidence="7 8">
    <name type="scientific">Rhodotorula toruloides</name>
    <name type="common">Yeast</name>
    <name type="synonym">Rhodosporidium toruloides</name>
    <dbReference type="NCBI Taxonomy" id="5286"/>
    <lineage>
        <taxon>Eukaryota</taxon>
        <taxon>Fungi</taxon>
        <taxon>Dikarya</taxon>
        <taxon>Basidiomycota</taxon>
        <taxon>Pucciniomycotina</taxon>
        <taxon>Microbotryomycetes</taxon>
        <taxon>Sporidiobolales</taxon>
        <taxon>Sporidiobolaceae</taxon>
        <taxon>Rhodotorula</taxon>
    </lineage>
</organism>
<accession>A0A0K3CMY8</accession>
<feature type="transmembrane region" description="Helical" evidence="6">
    <location>
        <begin position="299"/>
        <end position="319"/>
    </location>
</feature>
<keyword evidence="8" id="KW-1185">Reference proteome</keyword>
<evidence type="ECO:0000256" key="4">
    <source>
        <dbReference type="ARBA" id="ARBA00023136"/>
    </source>
</evidence>
<dbReference type="SMART" id="SM01417">
    <property type="entry name" value="Solute_trans_a"/>
    <property type="match status" value="1"/>
</dbReference>
<gene>
    <name evidence="7" type="primary">FGENESH: predicted gene_12.88</name>
    <name evidence="7" type="ORF">BN2166_0059280</name>
</gene>
<reference evidence="7 8" key="1">
    <citation type="submission" date="2015-07" db="EMBL/GenBank/DDBJ databases">
        <authorList>
            <person name="Cajimat M.N.B."/>
            <person name="Milazzo M.L."/>
            <person name="Fulhorst C.F."/>
        </authorList>
    </citation>
    <scope>NUCLEOTIDE SEQUENCE [LARGE SCALE GENOMIC DNA]</scope>
    <source>
        <strain evidence="7">Single colony</strain>
    </source>
</reference>
<keyword evidence="3 6" id="KW-1133">Transmembrane helix</keyword>
<evidence type="ECO:0000256" key="5">
    <source>
        <dbReference type="SAM" id="MobiDB-lite"/>
    </source>
</evidence>
<feature type="transmembrane region" description="Helical" evidence="6">
    <location>
        <begin position="35"/>
        <end position="56"/>
    </location>
</feature>
<dbReference type="PANTHER" id="PTHR23423">
    <property type="entry name" value="ORGANIC SOLUTE TRANSPORTER-RELATED"/>
    <property type="match status" value="1"/>
</dbReference>
<feature type="compositionally biased region" description="Low complexity" evidence="5">
    <location>
        <begin position="591"/>
        <end position="611"/>
    </location>
</feature>
<evidence type="ECO:0000256" key="3">
    <source>
        <dbReference type="ARBA" id="ARBA00022989"/>
    </source>
</evidence>
<feature type="compositionally biased region" description="Pro residues" evidence="5">
    <location>
        <begin position="635"/>
        <end position="666"/>
    </location>
</feature>
<feature type="transmembrane region" description="Helical" evidence="6">
    <location>
        <begin position="224"/>
        <end position="246"/>
    </location>
</feature>
<evidence type="ECO:0000256" key="6">
    <source>
        <dbReference type="SAM" id="Phobius"/>
    </source>
</evidence>